<accession>A0A381S6C2</accession>
<gene>
    <name evidence="1" type="ORF">METZ01_LOCUS52489</name>
</gene>
<dbReference type="EMBL" id="UINC01002722">
    <property type="protein sequence ID" value="SUZ99635.1"/>
    <property type="molecule type" value="Genomic_DNA"/>
</dbReference>
<dbReference type="PIRSF" id="PIRSF033563">
    <property type="entry name" value="UCP033563"/>
    <property type="match status" value="1"/>
</dbReference>
<dbReference type="Pfam" id="PF06245">
    <property type="entry name" value="DUF1015"/>
    <property type="match status" value="1"/>
</dbReference>
<dbReference type="AlphaFoldDB" id="A0A381S6C2"/>
<protein>
    <recommendedName>
        <fullName evidence="2">DUF1015 domain-containing protein</fullName>
    </recommendedName>
</protein>
<reference evidence="1" key="1">
    <citation type="submission" date="2018-05" db="EMBL/GenBank/DDBJ databases">
        <authorList>
            <person name="Lanie J.A."/>
            <person name="Ng W.-L."/>
            <person name="Kazmierczak K.M."/>
            <person name="Andrzejewski T.M."/>
            <person name="Davidsen T.M."/>
            <person name="Wayne K.J."/>
            <person name="Tettelin H."/>
            <person name="Glass J.I."/>
            <person name="Rusch D."/>
            <person name="Podicherti R."/>
            <person name="Tsui H.-C.T."/>
            <person name="Winkler M.E."/>
        </authorList>
    </citation>
    <scope>NUCLEOTIDE SEQUENCE</scope>
</reference>
<proteinExistence type="predicted"/>
<evidence type="ECO:0000313" key="1">
    <source>
        <dbReference type="EMBL" id="SUZ99635.1"/>
    </source>
</evidence>
<dbReference type="InterPro" id="IPR008323">
    <property type="entry name" value="UCP033563"/>
</dbReference>
<evidence type="ECO:0008006" key="2">
    <source>
        <dbReference type="Google" id="ProtNLM"/>
    </source>
</evidence>
<dbReference type="PANTHER" id="PTHR36454:SF1">
    <property type="entry name" value="DUF1015 DOMAIN-CONTAINING PROTEIN"/>
    <property type="match status" value="1"/>
</dbReference>
<sequence length="418" mass="47407">MPEIHPFKGWRFNTNIVGDISQVIAPPYDVINKADQAALYDRSPYNYVRIILNSSAGMERYSKAAKTFSEWKKNEILIQDTDPSVYLLCQSFCQDDQQIERTGFITKLKITKLGGDVLPHEQTISKHINDRYNLMKSTKANTGQIFMSYRDQTRTVESILESYKEEIPLNEAVLDGIQYRLWSLTDEGQINTIQNVLAGTKAIIADGHHRYKTAYQYAQDHPEINGSDRVMVTLVNAYNDGMHVLPTHRIVCGKPIDDNQFIKKIKARFDIEKKTSVSELLSEMDQCRILDTISLGVLTRVGNAYLLSYKGKENWSSDLSTASQALDVNILHQLILEPVCGIDTKNQHDLGHLAYIRGNEPPLKMIKNVSDYDFVFFVNPPDLDQIFDVAETGETMPQKSTYFYPKVYSGLVTAGIGD</sequence>
<organism evidence="1">
    <name type="scientific">marine metagenome</name>
    <dbReference type="NCBI Taxonomy" id="408172"/>
    <lineage>
        <taxon>unclassified sequences</taxon>
        <taxon>metagenomes</taxon>
        <taxon>ecological metagenomes</taxon>
    </lineage>
</organism>
<name>A0A381S6C2_9ZZZZ</name>
<dbReference type="PANTHER" id="PTHR36454">
    <property type="entry name" value="LMO2823 PROTEIN"/>
    <property type="match status" value="1"/>
</dbReference>